<dbReference type="InParanoid" id="A0A3P7DPK1"/>
<dbReference type="Pfam" id="PF05585">
    <property type="entry name" value="DUF1758"/>
    <property type="match status" value="1"/>
</dbReference>
<reference evidence="2 3" key="1">
    <citation type="submission" date="2018-11" db="EMBL/GenBank/DDBJ databases">
        <authorList>
            <consortium name="Pathogen Informatics"/>
        </authorList>
    </citation>
    <scope>NUCLEOTIDE SEQUENCE [LARGE SCALE GENOMIC DNA]</scope>
</reference>
<sequence length="237" mass="27328">MKLRKFLRNLINVNEQVRNQFSFTLTKRKYTSHKENPRNHKEISALATIHNGVKPNKADSAYFVVKTTGIANVKHIRKETIKICANVIDYLTKQLQVVSIPTGIQFDNLKSYWKQSDILIGADYFFKFVEFNKIQELNSGFLLLQTKVGPMITGNGDIDKLCRANTKRLSRPVCVAVVSSCSELETFWKLELIGIDDQPNPNDDEEALKQFKKSVIKCSGRYRVRWSWKEIKGNLRN</sequence>
<keyword evidence="3" id="KW-1185">Reference proteome</keyword>
<accession>A0A3P7DPK1</accession>
<feature type="domain" description="DUF1758" evidence="1">
    <location>
        <begin position="86"/>
        <end position="153"/>
    </location>
</feature>
<dbReference type="OrthoDB" id="5872949at2759"/>
<evidence type="ECO:0000313" key="2">
    <source>
        <dbReference type="EMBL" id="VDM11881.1"/>
    </source>
</evidence>
<name>A0A3P7DPK1_WUCBA</name>
<organism evidence="2 3">
    <name type="scientific">Wuchereria bancrofti</name>
    <dbReference type="NCBI Taxonomy" id="6293"/>
    <lineage>
        <taxon>Eukaryota</taxon>
        <taxon>Metazoa</taxon>
        <taxon>Ecdysozoa</taxon>
        <taxon>Nematoda</taxon>
        <taxon>Chromadorea</taxon>
        <taxon>Rhabditida</taxon>
        <taxon>Spirurina</taxon>
        <taxon>Spiruromorpha</taxon>
        <taxon>Filarioidea</taxon>
        <taxon>Onchocercidae</taxon>
        <taxon>Wuchereria</taxon>
    </lineage>
</organism>
<dbReference type="InterPro" id="IPR008737">
    <property type="entry name" value="DUF1758"/>
</dbReference>
<evidence type="ECO:0000259" key="1">
    <source>
        <dbReference type="Pfam" id="PF05585"/>
    </source>
</evidence>
<protein>
    <recommendedName>
        <fullName evidence="1">DUF1758 domain-containing protein</fullName>
    </recommendedName>
</protein>
<gene>
    <name evidence="2" type="ORF">WBA_LOCUS5267</name>
</gene>
<dbReference type="EMBL" id="UYWW01002522">
    <property type="protein sequence ID" value="VDM11881.1"/>
    <property type="molecule type" value="Genomic_DNA"/>
</dbReference>
<dbReference type="Proteomes" id="UP000270924">
    <property type="component" value="Unassembled WGS sequence"/>
</dbReference>
<evidence type="ECO:0000313" key="3">
    <source>
        <dbReference type="Proteomes" id="UP000270924"/>
    </source>
</evidence>
<dbReference type="AlphaFoldDB" id="A0A3P7DPK1"/>
<proteinExistence type="predicted"/>